<dbReference type="EMBL" id="CP003380">
    <property type="protein sequence ID" value="AFJ03316.1"/>
    <property type="molecule type" value="Genomic_DNA"/>
</dbReference>
<evidence type="ECO:0000313" key="2">
    <source>
        <dbReference type="Proteomes" id="UP000009145"/>
    </source>
</evidence>
<gene>
    <name evidence="1" type="ordered locus">Q7C_2180</name>
</gene>
<name>I1YK73_METFJ</name>
<sequence length="59" mass="6662">MGVDQSLAEKNNLDGFFQSESETKKVNRFGCSDIANQHGFLIDNVSRYNFMATIMLKVT</sequence>
<evidence type="ECO:0000313" key="1">
    <source>
        <dbReference type="EMBL" id="AFJ03316.1"/>
    </source>
</evidence>
<accession>I1YK73</accession>
<proteinExistence type="predicted"/>
<protein>
    <submittedName>
        <fullName evidence="1">Uncharacterized protein</fullName>
    </submittedName>
</protein>
<dbReference type="KEGG" id="mec:Q7C_2180"/>
<organism evidence="1 2">
    <name type="scientific">Methylophaga frappieri (strain ATCC BAA-2434 / DSM 25690 / JAM7)</name>
    <dbReference type="NCBI Taxonomy" id="754477"/>
    <lineage>
        <taxon>Bacteria</taxon>
        <taxon>Pseudomonadati</taxon>
        <taxon>Pseudomonadota</taxon>
        <taxon>Gammaproteobacteria</taxon>
        <taxon>Thiotrichales</taxon>
        <taxon>Piscirickettsiaceae</taxon>
        <taxon>Methylophaga</taxon>
    </lineage>
</organism>
<dbReference type="PATRIC" id="fig|754477.3.peg.2147"/>
<dbReference type="AlphaFoldDB" id="I1YK73"/>
<reference evidence="1 2" key="1">
    <citation type="journal article" date="2012" name="J. Bacteriol.">
        <title>Complete genome sequences of Methylophaga sp. strain JAM1 and Methylophaga sp. strain JAM7.</title>
        <authorList>
            <person name="Villeneuve C."/>
            <person name="Martineau C."/>
            <person name="Mauffrey F."/>
            <person name="Villemur R."/>
        </authorList>
    </citation>
    <scope>NUCLEOTIDE SEQUENCE [LARGE SCALE GENOMIC DNA]</scope>
    <source>
        <strain evidence="1 2">JAM7</strain>
    </source>
</reference>
<dbReference type="STRING" id="754477.Q7C_2180"/>
<keyword evidence="2" id="KW-1185">Reference proteome</keyword>
<dbReference type="HOGENOM" id="CLU_2955251_0_0_6"/>
<dbReference type="Proteomes" id="UP000009145">
    <property type="component" value="Chromosome"/>
</dbReference>